<dbReference type="InterPro" id="IPR027417">
    <property type="entry name" value="P-loop_NTPase"/>
</dbReference>
<evidence type="ECO:0000256" key="7">
    <source>
        <dbReference type="ARBA" id="ARBA00023137"/>
    </source>
</evidence>
<keyword evidence="9" id="KW-0175">Coiled coil</keyword>
<dbReference type="GO" id="GO:0042802">
    <property type="term" value="F:identical protein binding"/>
    <property type="evidence" value="ECO:0007669"/>
    <property type="project" value="UniProtKB-ARBA"/>
</dbReference>
<name>A0A928VPN5_9CYAN</name>
<comment type="caution">
    <text evidence="13">The sequence shown here is derived from an EMBL/GenBank/DDBJ whole genome shotgun (WGS) entry which is preliminary data.</text>
</comment>
<dbReference type="PANTHER" id="PTHR32309:SF13">
    <property type="entry name" value="FERRIC ENTEROBACTIN TRANSPORT PROTEIN FEPE"/>
    <property type="match status" value="1"/>
</dbReference>
<reference evidence="13" key="1">
    <citation type="submission" date="2020-10" db="EMBL/GenBank/DDBJ databases">
        <authorList>
            <person name="Castelo-Branco R."/>
            <person name="Eusebio N."/>
            <person name="Adriana R."/>
            <person name="Vieira A."/>
            <person name="Brugerolle De Fraissinette N."/>
            <person name="Rezende De Castro R."/>
            <person name="Schneider M.P."/>
            <person name="Vasconcelos V."/>
            <person name="Leao P.N."/>
        </authorList>
    </citation>
    <scope>NUCLEOTIDE SEQUENCE</scope>
    <source>
        <strain evidence="13">LEGE 11480</strain>
    </source>
</reference>
<feature type="transmembrane region" description="Helical" evidence="10">
    <location>
        <begin position="24"/>
        <end position="44"/>
    </location>
</feature>
<dbReference type="FunFam" id="3.40.50.300:FF:000527">
    <property type="entry name" value="Tyrosine-protein kinase etk"/>
    <property type="match status" value="1"/>
</dbReference>
<feature type="domain" description="AAA" evidence="11">
    <location>
        <begin position="521"/>
        <end position="659"/>
    </location>
</feature>
<evidence type="ECO:0000256" key="6">
    <source>
        <dbReference type="ARBA" id="ARBA00022840"/>
    </source>
</evidence>
<comment type="similarity">
    <text evidence="1">Belongs to the CpsD/CapB family.</text>
</comment>
<evidence type="ECO:0000256" key="4">
    <source>
        <dbReference type="ARBA" id="ARBA00022741"/>
    </source>
</evidence>
<dbReference type="AlphaFoldDB" id="A0A928VPN5"/>
<organism evidence="13 14">
    <name type="scientific">Romeriopsis navalis LEGE 11480</name>
    <dbReference type="NCBI Taxonomy" id="2777977"/>
    <lineage>
        <taxon>Bacteria</taxon>
        <taxon>Bacillati</taxon>
        <taxon>Cyanobacteriota</taxon>
        <taxon>Cyanophyceae</taxon>
        <taxon>Leptolyngbyales</taxon>
        <taxon>Leptolyngbyaceae</taxon>
        <taxon>Romeriopsis</taxon>
        <taxon>Romeriopsis navalis</taxon>
    </lineage>
</organism>
<keyword evidence="5" id="KW-0418">Kinase</keyword>
<dbReference type="EMBL" id="JADEXQ010000039">
    <property type="protein sequence ID" value="MBE9030596.1"/>
    <property type="molecule type" value="Genomic_DNA"/>
</dbReference>
<evidence type="ECO:0000313" key="14">
    <source>
        <dbReference type="Proteomes" id="UP000625316"/>
    </source>
</evidence>
<dbReference type="Pfam" id="PF13807">
    <property type="entry name" value="GNVR"/>
    <property type="match status" value="1"/>
</dbReference>
<keyword evidence="10" id="KW-0812">Transmembrane</keyword>
<evidence type="ECO:0000259" key="11">
    <source>
        <dbReference type="Pfam" id="PF13614"/>
    </source>
</evidence>
<evidence type="ECO:0000259" key="12">
    <source>
        <dbReference type="Pfam" id="PF13807"/>
    </source>
</evidence>
<evidence type="ECO:0000256" key="3">
    <source>
        <dbReference type="ARBA" id="ARBA00022679"/>
    </source>
</evidence>
<keyword evidence="14" id="KW-1185">Reference proteome</keyword>
<feature type="domain" description="Tyrosine-protein kinase G-rich" evidence="12">
    <location>
        <begin position="375"/>
        <end position="450"/>
    </location>
</feature>
<keyword evidence="6" id="KW-0067">ATP-binding</keyword>
<dbReference type="InterPro" id="IPR032807">
    <property type="entry name" value="GNVR"/>
</dbReference>
<dbReference type="InterPro" id="IPR005702">
    <property type="entry name" value="Wzc-like_C"/>
</dbReference>
<keyword evidence="3" id="KW-0808">Transferase</keyword>
<dbReference type="Proteomes" id="UP000625316">
    <property type="component" value="Unassembled WGS sequence"/>
</dbReference>
<dbReference type="EC" id="2.7.10.2" evidence="2"/>
<evidence type="ECO:0000256" key="8">
    <source>
        <dbReference type="ARBA" id="ARBA00051245"/>
    </source>
</evidence>
<protein>
    <recommendedName>
        <fullName evidence="2">non-specific protein-tyrosine kinase</fullName>
        <ecNumber evidence="2">2.7.10.2</ecNumber>
    </recommendedName>
</protein>
<feature type="transmembrane region" description="Helical" evidence="10">
    <location>
        <begin position="430"/>
        <end position="452"/>
    </location>
</feature>
<dbReference type="Pfam" id="PF13614">
    <property type="entry name" value="AAA_31"/>
    <property type="match status" value="1"/>
</dbReference>
<evidence type="ECO:0000256" key="10">
    <source>
        <dbReference type="SAM" id="Phobius"/>
    </source>
</evidence>
<gene>
    <name evidence="13" type="ORF">IQ266_12730</name>
</gene>
<dbReference type="SUPFAM" id="SSF52540">
    <property type="entry name" value="P-loop containing nucleoside triphosphate hydrolases"/>
    <property type="match status" value="1"/>
</dbReference>
<evidence type="ECO:0000256" key="2">
    <source>
        <dbReference type="ARBA" id="ARBA00011903"/>
    </source>
</evidence>
<feature type="coiled-coil region" evidence="9">
    <location>
        <begin position="371"/>
        <end position="398"/>
    </location>
</feature>
<evidence type="ECO:0000256" key="9">
    <source>
        <dbReference type="SAM" id="Coils"/>
    </source>
</evidence>
<dbReference type="NCBIfam" id="TIGR01007">
    <property type="entry name" value="eps_fam"/>
    <property type="match status" value="1"/>
</dbReference>
<keyword evidence="10" id="KW-1133">Transmembrane helix</keyword>
<keyword evidence="7" id="KW-0829">Tyrosine-protein kinase</keyword>
<evidence type="ECO:0000313" key="13">
    <source>
        <dbReference type="EMBL" id="MBE9030596.1"/>
    </source>
</evidence>
<evidence type="ECO:0000256" key="1">
    <source>
        <dbReference type="ARBA" id="ARBA00007316"/>
    </source>
</evidence>
<dbReference type="GO" id="GO:0005524">
    <property type="term" value="F:ATP binding"/>
    <property type="evidence" value="ECO:0007669"/>
    <property type="project" value="UniProtKB-KW"/>
</dbReference>
<proteinExistence type="inferred from homology"/>
<dbReference type="RefSeq" id="WP_264325426.1">
    <property type="nucleotide sequence ID" value="NZ_JADEXQ010000039.1"/>
</dbReference>
<evidence type="ECO:0000256" key="5">
    <source>
        <dbReference type="ARBA" id="ARBA00022777"/>
    </source>
</evidence>
<comment type="catalytic activity">
    <reaction evidence="8">
        <text>L-tyrosyl-[protein] + ATP = O-phospho-L-tyrosyl-[protein] + ADP + H(+)</text>
        <dbReference type="Rhea" id="RHEA:10596"/>
        <dbReference type="Rhea" id="RHEA-COMP:10136"/>
        <dbReference type="Rhea" id="RHEA-COMP:20101"/>
        <dbReference type="ChEBI" id="CHEBI:15378"/>
        <dbReference type="ChEBI" id="CHEBI:30616"/>
        <dbReference type="ChEBI" id="CHEBI:46858"/>
        <dbReference type="ChEBI" id="CHEBI:61978"/>
        <dbReference type="ChEBI" id="CHEBI:456216"/>
        <dbReference type="EC" id="2.7.10.2"/>
    </reaction>
</comment>
<dbReference type="PANTHER" id="PTHR32309">
    <property type="entry name" value="TYROSINE-PROTEIN KINASE"/>
    <property type="match status" value="1"/>
</dbReference>
<sequence length="746" mass="81773">MQSSSTSQDYVDLQQVSQSIRRRWLPASLVFGAVLGATFLITSVQKPIYQSQGKLRFDKDDRASSLAGLSQEFGGLSGLTNSSNPLQTESEIIKSEPLLQKTIQQLQLKDKTEEDLEPEDLLKRLQIKVVRGTDILAVSYRSTDPQEAATVVNQLISNYLDHHKRTNRAEAVAARKFITKQLPEVETRVLVAEQSLRQFKEENQIVALDEEAKIVVSGLNQLTDRLTATRTELASVTSKMSVLGSRLGVNAQTGIALTALSQSEAVQQSLREYRQVQDNLVVQQTRYQDEHPAVQKLQRKAAALKSQLRLRVNQVIGSPQTDVDGKLNISKLEQSITADLVNLEAERLGLRNRLSVLTSAMGQSQQRANVLPQLEQNQRELERRLHVARSTYEELLKRLQEVQIIENQNIGNVQIVANANIPKKSVSPKLALNLLLGGFIAVALSAAMIWLLESLDNTVKDLEEAKRIVDYPVLGQIPTLTMPTTSTLALPLREATYSPANVAFEMLQTNLGFTLTDKALKVITITSSLPNEGKSFVAANLAIATAQMGKRVLLIDADMRCPTQHTAWELHNLKGLSDVLVGQADVMACSTKVMSNLHVLTAGTIPPNPTALLNSQGMRDLIAVVSDAFDFVIIDTPPVSVVADGLLTGQLSDGVMLVVRPGTVNTKALAAAQSALTHSGETVLGVAFNGVKTKMTYGGYYYIDRYQQPHTALKPHLDEQLPDSVPAPSQAETVLRSLMGAKKLKR</sequence>
<dbReference type="GO" id="GO:0005886">
    <property type="term" value="C:plasma membrane"/>
    <property type="evidence" value="ECO:0007669"/>
    <property type="project" value="UniProtKB-ARBA"/>
</dbReference>
<dbReference type="Gene3D" id="3.40.50.300">
    <property type="entry name" value="P-loop containing nucleotide triphosphate hydrolases"/>
    <property type="match status" value="1"/>
</dbReference>
<dbReference type="InterPro" id="IPR050445">
    <property type="entry name" value="Bact_polysacc_biosynth/exp"/>
</dbReference>
<keyword evidence="4" id="KW-0547">Nucleotide-binding</keyword>
<dbReference type="CDD" id="cd05387">
    <property type="entry name" value="BY-kinase"/>
    <property type="match status" value="1"/>
</dbReference>
<keyword evidence="10" id="KW-0472">Membrane</keyword>
<dbReference type="GO" id="GO:0004715">
    <property type="term" value="F:non-membrane spanning protein tyrosine kinase activity"/>
    <property type="evidence" value="ECO:0007669"/>
    <property type="project" value="UniProtKB-EC"/>
</dbReference>
<dbReference type="InterPro" id="IPR025669">
    <property type="entry name" value="AAA_dom"/>
</dbReference>
<accession>A0A928VPN5</accession>